<protein>
    <recommendedName>
        <fullName evidence="1">Reverse transcriptase Ty1/copia-type domain-containing protein</fullName>
    </recommendedName>
</protein>
<feature type="domain" description="Reverse transcriptase Ty1/copia-type" evidence="1">
    <location>
        <begin position="9"/>
        <end position="104"/>
    </location>
</feature>
<dbReference type="AlphaFoldDB" id="A0A803QAK3"/>
<dbReference type="InterPro" id="IPR043502">
    <property type="entry name" value="DNA/RNA_pol_sf"/>
</dbReference>
<reference evidence="2" key="1">
    <citation type="submission" date="2018-11" db="EMBL/GenBank/DDBJ databases">
        <authorList>
            <person name="Grassa J C."/>
        </authorList>
    </citation>
    <scope>NUCLEOTIDE SEQUENCE [LARGE SCALE GENOMIC DNA]</scope>
</reference>
<sequence>MVSNNLHRSDHSLFIRQTSTSFITALIYVDDILIASNNPTVITSFKESLDSKFKLKDIDSLRFFLRLENTRSKEGINISQQSFTLQLLTDIGYTSVKLAYTPMEPNLKLTEDQGELLSDPTSYRSLIGKLIYLTITRPDITYAVNRLSQFLTSPQVPHLHATQRVLQYLKATPGQGIFFSSKTTTKLSAYAETIISPQNVLVSFFSDTD</sequence>
<dbReference type="PANTHER" id="PTHR11439:SF470">
    <property type="entry name" value="CYSTEINE-RICH RLK (RECEPTOR-LIKE PROTEIN KINASE) 8"/>
    <property type="match status" value="1"/>
</dbReference>
<dbReference type="EMBL" id="UZAU01000681">
    <property type="status" value="NOT_ANNOTATED_CDS"/>
    <property type="molecule type" value="Genomic_DNA"/>
</dbReference>
<reference evidence="2" key="2">
    <citation type="submission" date="2021-03" db="UniProtKB">
        <authorList>
            <consortium name="EnsemblPlants"/>
        </authorList>
    </citation>
    <scope>IDENTIFICATION</scope>
</reference>
<dbReference type="SUPFAM" id="SSF56672">
    <property type="entry name" value="DNA/RNA polymerases"/>
    <property type="match status" value="1"/>
</dbReference>
<proteinExistence type="predicted"/>
<dbReference type="EnsemblPlants" id="evm.model.08.224">
    <property type="protein sequence ID" value="cds.evm.model.08.224"/>
    <property type="gene ID" value="evm.TU.08.224"/>
</dbReference>
<keyword evidence="3" id="KW-1185">Reference proteome</keyword>
<evidence type="ECO:0000313" key="2">
    <source>
        <dbReference type="EnsemblPlants" id="cds.evm.model.08.224"/>
    </source>
</evidence>
<dbReference type="OMA" id="RCICYLS"/>
<dbReference type="Gramene" id="evm.model.08.224">
    <property type="protein sequence ID" value="cds.evm.model.08.224"/>
    <property type="gene ID" value="evm.TU.08.224"/>
</dbReference>
<accession>A0A803QAK3</accession>
<dbReference type="PANTHER" id="PTHR11439">
    <property type="entry name" value="GAG-POL-RELATED RETROTRANSPOSON"/>
    <property type="match status" value="1"/>
</dbReference>
<dbReference type="Proteomes" id="UP000596661">
    <property type="component" value="Chromosome 8"/>
</dbReference>
<organism evidence="2 3">
    <name type="scientific">Cannabis sativa</name>
    <name type="common">Hemp</name>
    <name type="synonym">Marijuana</name>
    <dbReference type="NCBI Taxonomy" id="3483"/>
    <lineage>
        <taxon>Eukaryota</taxon>
        <taxon>Viridiplantae</taxon>
        <taxon>Streptophyta</taxon>
        <taxon>Embryophyta</taxon>
        <taxon>Tracheophyta</taxon>
        <taxon>Spermatophyta</taxon>
        <taxon>Magnoliopsida</taxon>
        <taxon>eudicotyledons</taxon>
        <taxon>Gunneridae</taxon>
        <taxon>Pentapetalae</taxon>
        <taxon>rosids</taxon>
        <taxon>fabids</taxon>
        <taxon>Rosales</taxon>
        <taxon>Cannabaceae</taxon>
        <taxon>Cannabis</taxon>
    </lineage>
</organism>
<evidence type="ECO:0000313" key="3">
    <source>
        <dbReference type="Proteomes" id="UP000596661"/>
    </source>
</evidence>
<dbReference type="InterPro" id="IPR013103">
    <property type="entry name" value="RVT_2"/>
</dbReference>
<name>A0A803QAK3_CANSA</name>
<evidence type="ECO:0000259" key="1">
    <source>
        <dbReference type="Pfam" id="PF07727"/>
    </source>
</evidence>
<dbReference type="Pfam" id="PF07727">
    <property type="entry name" value="RVT_2"/>
    <property type="match status" value="1"/>
</dbReference>